<dbReference type="Proteomes" id="UP000178666">
    <property type="component" value="Chromosome"/>
</dbReference>
<dbReference type="PANTHER" id="PTHR44013:SF1">
    <property type="entry name" value="ZINC-TYPE ALCOHOL DEHYDROGENASE-LIKE PROTEIN C16A3.02C"/>
    <property type="match status" value="1"/>
</dbReference>
<dbReference type="AlphaFoldDB" id="A0AAC8YCJ7"/>
<dbReference type="InterPro" id="IPR020843">
    <property type="entry name" value="ER"/>
</dbReference>
<dbReference type="InterPro" id="IPR036291">
    <property type="entry name" value="NAD(P)-bd_dom_sf"/>
</dbReference>
<dbReference type="SUPFAM" id="SSF50129">
    <property type="entry name" value="GroES-like"/>
    <property type="match status" value="1"/>
</dbReference>
<dbReference type="Gene3D" id="3.90.180.10">
    <property type="entry name" value="Medium-chain alcohol dehydrogenases, catalytic domain"/>
    <property type="match status" value="1"/>
</dbReference>
<evidence type="ECO:0000313" key="4">
    <source>
        <dbReference type="Proteomes" id="UP000075221"/>
    </source>
</evidence>
<dbReference type="CDD" id="cd05289">
    <property type="entry name" value="MDR_like_2"/>
    <property type="match status" value="1"/>
</dbReference>
<dbReference type="SMART" id="SM00829">
    <property type="entry name" value="PKS_ER"/>
    <property type="match status" value="1"/>
</dbReference>
<evidence type="ECO:0000313" key="2">
    <source>
        <dbReference type="EMBL" id="AMS04268.1"/>
    </source>
</evidence>
<evidence type="ECO:0000313" key="5">
    <source>
        <dbReference type="Proteomes" id="UP000178666"/>
    </source>
</evidence>
<dbReference type="InterPro" id="IPR011032">
    <property type="entry name" value="GroES-like_sf"/>
</dbReference>
<dbReference type="Proteomes" id="UP000075221">
    <property type="component" value="Chromosome"/>
</dbReference>
<reference evidence="2 4" key="2">
    <citation type="submission" date="2016-02" db="EMBL/GenBank/DDBJ databases">
        <title>Complete Genome Sequence of Propionibacterium acidipropionici ATCC 55737.</title>
        <authorList>
            <person name="Luna Flores C.H."/>
            <person name="Nielsen L.K."/>
            <person name="Marcellin E."/>
        </authorList>
    </citation>
    <scope>NUCLEOTIDE SEQUENCE [LARGE SCALE GENOMIC DNA]</scope>
    <source>
        <strain evidence="2 4">ATCC 55737</strain>
    </source>
</reference>
<dbReference type="InterPro" id="IPR013154">
    <property type="entry name" value="ADH-like_N"/>
</dbReference>
<sequence>MGIMRRLMYRSYGGPETLFIAEVPEPEPGKGQVLIRQAATSVNGGDLQARSGQVRFRTAVPRGFPKGIGQDVVGTVAELGTGVEDLAVGDLVWGVSTGSDAAADLVVMDGDRVAHAPAGIDPVRLAALPVAGTTSLAALVRNGGISAGRRVLVRGVGSVGTTAVQGAIAYGSEVTALCSPLTIDGVKELGADHVLSYLDADPSRLGRFDLILDTVGRGWEPFREQLAPGGRMLTITVDPAHPMASLGRILASSVHGSRRIRFQGELPKRDVLDMLTRLVERGALTPVIDSIYPLADAEAAHRHAEERGILGKIILQIS</sequence>
<dbReference type="InterPro" id="IPR052733">
    <property type="entry name" value="Chloroplast_QOR"/>
</dbReference>
<protein>
    <recommendedName>
        <fullName evidence="1">Enoyl reductase (ER) domain-containing protein</fullName>
    </recommendedName>
</protein>
<evidence type="ECO:0000313" key="3">
    <source>
        <dbReference type="EMBL" id="AOZ45761.1"/>
    </source>
</evidence>
<dbReference type="PANTHER" id="PTHR44013">
    <property type="entry name" value="ZINC-TYPE ALCOHOL DEHYDROGENASE-LIKE PROTEIN C16A3.02C"/>
    <property type="match status" value="1"/>
</dbReference>
<dbReference type="SUPFAM" id="SSF51735">
    <property type="entry name" value="NAD(P)-binding Rossmann-fold domains"/>
    <property type="match status" value="1"/>
</dbReference>
<dbReference type="Pfam" id="PF08240">
    <property type="entry name" value="ADH_N"/>
    <property type="match status" value="1"/>
</dbReference>
<keyword evidence="5" id="KW-1185">Reference proteome</keyword>
<gene>
    <name evidence="3" type="ORF">A8L58_02420</name>
    <name evidence="2" type="ORF">AXH35_00950</name>
</gene>
<dbReference type="Pfam" id="PF13602">
    <property type="entry name" value="ADH_zinc_N_2"/>
    <property type="match status" value="1"/>
</dbReference>
<dbReference type="GO" id="GO:0016491">
    <property type="term" value="F:oxidoreductase activity"/>
    <property type="evidence" value="ECO:0007669"/>
    <property type="project" value="InterPro"/>
</dbReference>
<reference evidence="3 5" key="1">
    <citation type="journal article" date="2016" name="Plant Dis.">
        <title>Improved production of propionic acid using genome shuffling.</title>
        <authorList>
            <person name="Luna-Flores C.H."/>
            <person name="Palfreyman R.W."/>
            <person name="Kromer J.O."/>
            <person name="Nielsen L.K."/>
            <person name="Marcellin E."/>
        </authorList>
    </citation>
    <scope>NUCLEOTIDE SEQUENCE [LARGE SCALE GENOMIC DNA]</scope>
    <source>
        <strain evidence="3 5">F3E8</strain>
    </source>
</reference>
<dbReference type="EMBL" id="CP015970">
    <property type="protein sequence ID" value="AOZ45761.1"/>
    <property type="molecule type" value="Genomic_DNA"/>
</dbReference>
<dbReference type="EMBL" id="CP014352">
    <property type="protein sequence ID" value="AMS04268.1"/>
    <property type="molecule type" value="Genomic_DNA"/>
</dbReference>
<proteinExistence type="predicted"/>
<evidence type="ECO:0000259" key="1">
    <source>
        <dbReference type="SMART" id="SM00829"/>
    </source>
</evidence>
<feature type="domain" description="Enoyl reductase (ER)" evidence="1">
    <location>
        <begin position="13"/>
        <end position="315"/>
    </location>
</feature>
<name>A0AAC8YCJ7_9ACTN</name>
<accession>A0AAC8YCJ7</accession>
<dbReference type="Gene3D" id="3.40.50.720">
    <property type="entry name" value="NAD(P)-binding Rossmann-like Domain"/>
    <property type="match status" value="1"/>
</dbReference>
<organism evidence="2 4">
    <name type="scientific">Acidipropionibacterium acidipropionici</name>
    <dbReference type="NCBI Taxonomy" id="1748"/>
    <lineage>
        <taxon>Bacteria</taxon>
        <taxon>Bacillati</taxon>
        <taxon>Actinomycetota</taxon>
        <taxon>Actinomycetes</taxon>
        <taxon>Propionibacteriales</taxon>
        <taxon>Propionibacteriaceae</taxon>
        <taxon>Acidipropionibacterium</taxon>
    </lineage>
</organism>